<keyword evidence="3" id="KW-1185">Reference proteome</keyword>
<dbReference type="PATRIC" id="fig|1423783.4.peg.2075"/>
<dbReference type="RefSeq" id="WP_054650993.1">
    <property type="nucleotide sequence ID" value="NZ_AZFJ01000059.1"/>
</dbReference>
<feature type="transmembrane region" description="Helical" evidence="1">
    <location>
        <begin position="7"/>
        <end position="28"/>
    </location>
</feature>
<reference evidence="2 3" key="1">
    <citation type="journal article" date="2015" name="Genome Announc.">
        <title>Expanding the biotechnology potential of lactobacilli through comparative genomics of 213 strains and associated genera.</title>
        <authorList>
            <person name="Sun Z."/>
            <person name="Harris H.M."/>
            <person name="McCann A."/>
            <person name="Guo C."/>
            <person name="Argimon S."/>
            <person name="Zhang W."/>
            <person name="Yang X."/>
            <person name="Jeffery I.B."/>
            <person name="Cooney J.C."/>
            <person name="Kagawa T.F."/>
            <person name="Liu W."/>
            <person name="Song Y."/>
            <person name="Salvetti E."/>
            <person name="Wrobel A."/>
            <person name="Rasinkangas P."/>
            <person name="Parkhill J."/>
            <person name="Rea M.C."/>
            <person name="O'Sullivan O."/>
            <person name="Ritari J."/>
            <person name="Douillard F.P."/>
            <person name="Paul Ross R."/>
            <person name="Yang R."/>
            <person name="Briner A.E."/>
            <person name="Felis G.E."/>
            <person name="de Vos W.M."/>
            <person name="Barrangou R."/>
            <person name="Klaenhammer T.R."/>
            <person name="Caufield P.W."/>
            <person name="Cui Y."/>
            <person name="Zhang H."/>
            <person name="O'Toole P.W."/>
        </authorList>
    </citation>
    <scope>NUCLEOTIDE SEQUENCE [LARGE SCALE GENOMIC DNA]</scope>
    <source>
        <strain evidence="2 3">DSM 15945</strain>
    </source>
</reference>
<evidence type="ECO:0000313" key="2">
    <source>
        <dbReference type="EMBL" id="KRL84709.1"/>
    </source>
</evidence>
<dbReference type="Proteomes" id="UP000051922">
    <property type="component" value="Unassembled WGS sequence"/>
</dbReference>
<dbReference type="EMBL" id="AZFJ01000059">
    <property type="protein sequence ID" value="KRL84709.1"/>
    <property type="molecule type" value="Genomic_DNA"/>
</dbReference>
<evidence type="ECO:0000256" key="1">
    <source>
        <dbReference type="SAM" id="Phobius"/>
    </source>
</evidence>
<dbReference type="OrthoDB" id="2323482at2"/>
<feature type="transmembrane region" description="Helical" evidence="1">
    <location>
        <begin position="48"/>
        <end position="68"/>
    </location>
</feature>
<keyword evidence="1" id="KW-1133">Transmembrane helix</keyword>
<keyword evidence="1" id="KW-0812">Transmembrane</keyword>
<comment type="caution">
    <text evidence="2">The sequence shown here is derived from an EMBL/GenBank/DDBJ whole genome shotgun (WGS) entry which is preliminary data.</text>
</comment>
<proteinExistence type="predicted"/>
<evidence type="ECO:0000313" key="3">
    <source>
        <dbReference type="Proteomes" id="UP000051922"/>
    </source>
</evidence>
<dbReference type="AlphaFoldDB" id="A0A0R1U1H2"/>
<accession>A0A0R1U1H2</accession>
<protein>
    <recommendedName>
        <fullName evidence="4">Alkaline shock response membrane anchor protein AmaP</fullName>
    </recommendedName>
</protein>
<name>A0A0R1U1H2_9LACO</name>
<gene>
    <name evidence="2" type="ORF">FC50_GL002025</name>
</gene>
<keyword evidence="1" id="KW-0472">Membrane</keyword>
<dbReference type="NCBIfam" id="NF033218">
    <property type="entry name" value="anchor_AmaP"/>
    <property type="match status" value="1"/>
</dbReference>
<organism evidence="2 3">
    <name type="scientific">Lacticaseibacillus pantheris DSM 15945 = JCM 12539 = NBRC 106106</name>
    <dbReference type="NCBI Taxonomy" id="1423783"/>
    <lineage>
        <taxon>Bacteria</taxon>
        <taxon>Bacillati</taxon>
        <taxon>Bacillota</taxon>
        <taxon>Bacilli</taxon>
        <taxon>Lactobacillales</taxon>
        <taxon>Lactobacillaceae</taxon>
        <taxon>Lacticaseibacillus</taxon>
    </lineage>
</organism>
<sequence>MRPLTKLFLGIVAIVGLLDAAAFALLLWPVPEAMTYYQDQSQWLQPTLLALTGVTAAVFVIMLLVAILRRSTTSRLALQTPSGELTLDRRAVENTVTKAIVAQHPVGQVDVSVTMRRRQVTRMQVNATSIQRDGLTTLATDIEQTAKDAVTASLGVPVKRVNVHLEPASQQQKGAVRVV</sequence>
<evidence type="ECO:0008006" key="4">
    <source>
        <dbReference type="Google" id="ProtNLM"/>
    </source>
</evidence>
<dbReference type="STRING" id="1423783.FC50_GL002025"/>